<dbReference type="InterPro" id="IPR051899">
    <property type="entry name" value="Fert-Immune_med_protein"/>
</dbReference>
<feature type="domain" description="UPAR/Ly6" evidence="7">
    <location>
        <begin position="135"/>
        <end position="211"/>
    </location>
</feature>
<sequence>APHCRKKGKGYLYLIFFPVAQHLYCHKGVYMDIEDDPAHTFNWTTEKVETCDNGELCQESVLMITAGDKTAVLATKGCFAQLMEAMTFVQHTPSPGLTAVSYSSYCEDPLCNSGWDMSLNCPSLPAVETTSMTATLHCPTCIAVGTCLSAPSLPCPNGTNRCYQGKVELSGGSMESSVEVKGCTSIIGCRLMARISSIGPMAVKEVCPHQSVYQSRKTESGATWLLVSVWCLALLLPTLLQSLIHFS</sequence>
<evidence type="ECO:0000256" key="1">
    <source>
        <dbReference type="ARBA" id="ARBA00004236"/>
    </source>
</evidence>
<reference evidence="8" key="2">
    <citation type="submission" date="2025-09" db="UniProtKB">
        <authorList>
            <consortium name="Ensembl"/>
        </authorList>
    </citation>
    <scope>IDENTIFICATION</scope>
</reference>
<dbReference type="CDD" id="cd23622">
    <property type="entry name" value="TFP_LU_ECD_TEX101_rpt1"/>
    <property type="match status" value="1"/>
</dbReference>
<dbReference type="PANTHER" id="PTHR16529:SF3">
    <property type="entry name" value="TESTIS-EXPRESSED PROTEIN 101"/>
    <property type="match status" value="1"/>
</dbReference>
<keyword evidence="5" id="KW-0325">Glycoprotein</keyword>
<feature type="domain" description="UPAR/Ly6" evidence="7">
    <location>
        <begin position="44"/>
        <end position="113"/>
    </location>
</feature>
<keyword evidence="2" id="KW-1003">Cell membrane</keyword>
<dbReference type="Pfam" id="PF00021">
    <property type="entry name" value="UPAR_LY6"/>
    <property type="match status" value="2"/>
</dbReference>
<evidence type="ECO:0000256" key="2">
    <source>
        <dbReference type="ARBA" id="ARBA00022475"/>
    </source>
</evidence>
<dbReference type="InterPro" id="IPR045860">
    <property type="entry name" value="Snake_toxin-like_sf"/>
</dbReference>
<name>A0A8C5ZRT6_MARMA</name>
<dbReference type="InterPro" id="IPR016054">
    <property type="entry name" value="LY6_UPA_recep-like"/>
</dbReference>
<comment type="subcellular location">
    <subcellularLocation>
        <location evidence="1">Cell membrane</location>
    </subcellularLocation>
</comment>
<evidence type="ECO:0000256" key="6">
    <source>
        <dbReference type="SAM" id="Phobius"/>
    </source>
</evidence>
<gene>
    <name evidence="8" type="primary">TEX101</name>
</gene>
<keyword evidence="4 6" id="KW-0472">Membrane</keyword>
<keyword evidence="3" id="KW-0732">Signal</keyword>
<feature type="transmembrane region" description="Helical" evidence="6">
    <location>
        <begin position="224"/>
        <end position="244"/>
    </location>
</feature>
<accession>A0A8C5ZRT6</accession>
<dbReference type="GO" id="GO:1901317">
    <property type="term" value="P:regulation of flagellated sperm motility"/>
    <property type="evidence" value="ECO:0007669"/>
    <property type="project" value="Ensembl"/>
</dbReference>
<evidence type="ECO:0000259" key="7">
    <source>
        <dbReference type="Pfam" id="PF00021"/>
    </source>
</evidence>
<dbReference type="PANTHER" id="PTHR16529">
    <property type="entry name" value="CD177 ANTIGEN"/>
    <property type="match status" value="1"/>
</dbReference>
<keyword evidence="9" id="KW-1185">Reference proteome</keyword>
<dbReference type="AlphaFoldDB" id="A0A8C5ZRT6"/>
<proteinExistence type="predicted"/>
<evidence type="ECO:0000256" key="3">
    <source>
        <dbReference type="ARBA" id="ARBA00022729"/>
    </source>
</evidence>
<organism evidence="8 9">
    <name type="scientific">Marmota marmota marmota</name>
    <name type="common">Alpine marmot</name>
    <dbReference type="NCBI Taxonomy" id="9994"/>
    <lineage>
        <taxon>Eukaryota</taxon>
        <taxon>Metazoa</taxon>
        <taxon>Chordata</taxon>
        <taxon>Craniata</taxon>
        <taxon>Vertebrata</taxon>
        <taxon>Euteleostomi</taxon>
        <taxon>Mammalia</taxon>
        <taxon>Eutheria</taxon>
        <taxon>Euarchontoglires</taxon>
        <taxon>Glires</taxon>
        <taxon>Rodentia</taxon>
        <taxon>Sciuromorpha</taxon>
        <taxon>Sciuridae</taxon>
        <taxon>Xerinae</taxon>
        <taxon>Marmotini</taxon>
        <taxon>Marmota</taxon>
    </lineage>
</organism>
<dbReference type="GO" id="GO:0002080">
    <property type="term" value="C:acrosomal membrane"/>
    <property type="evidence" value="ECO:0007669"/>
    <property type="project" value="Ensembl"/>
</dbReference>
<dbReference type="SUPFAM" id="SSF57302">
    <property type="entry name" value="Snake toxin-like"/>
    <property type="match status" value="1"/>
</dbReference>
<evidence type="ECO:0000256" key="5">
    <source>
        <dbReference type="ARBA" id="ARBA00023180"/>
    </source>
</evidence>
<dbReference type="GeneTree" id="ENSGT00530000063351"/>
<reference evidence="8" key="1">
    <citation type="submission" date="2025-08" db="UniProtKB">
        <authorList>
            <consortium name="Ensembl"/>
        </authorList>
    </citation>
    <scope>IDENTIFICATION</scope>
</reference>
<protein>
    <submittedName>
        <fullName evidence="8">Testis expressed 101</fullName>
    </submittedName>
</protein>
<dbReference type="GO" id="GO:0007339">
    <property type="term" value="P:binding of sperm to zona pellucida"/>
    <property type="evidence" value="ECO:0007669"/>
    <property type="project" value="Ensembl"/>
</dbReference>
<dbReference type="GO" id="GO:0030317">
    <property type="term" value="P:flagellated sperm motility"/>
    <property type="evidence" value="ECO:0007669"/>
    <property type="project" value="Ensembl"/>
</dbReference>
<keyword evidence="6" id="KW-0812">Transmembrane</keyword>
<dbReference type="GO" id="GO:0005576">
    <property type="term" value="C:extracellular region"/>
    <property type="evidence" value="ECO:0007669"/>
    <property type="project" value="Ensembl"/>
</dbReference>
<dbReference type="GO" id="GO:0044853">
    <property type="term" value="C:plasma membrane raft"/>
    <property type="evidence" value="ECO:0007669"/>
    <property type="project" value="TreeGrafter"/>
</dbReference>
<dbReference type="Ensembl" id="ENSMMMT00000020814.1">
    <property type="protein sequence ID" value="ENSMMMP00000018307.1"/>
    <property type="gene ID" value="ENSMMMG00000016239.1"/>
</dbReference>
<evidence type="ECO:0000256" key="4">
    <source>
        <dbReference type="ARBA" id="ARBA00023136"/>
    </source>
</evidence>
<dbReference type="Proteomes" id="UP000694407">
    <property type="component" value="Unplaced"/>
</dbReference>
<keyword evidence="6" id="KW-1133">Transmembrane helix</keyword>
<evidence type="ECO:0000313" key="8">
    <source>
        <dbReference type="Ensembl" id="ENSMMMP00000018307.1"/>
    </source>
</evidence>
<evidence type="ECO:0000313" key="9">
    <source>
        <dbReference type="Proteomes" id="UP000694407"/>
    </source>
</evidence>
<dbReference type="CDD" id="cd23634">
    <property type="entry name" value="TFP_LU_ECD_TEX101_rpt2"/>
    <property type="match status" value="1"/>
</dbReference>